<dbReference type="SUPFAM" id="SSF49899">
    <property type="entry name" value="Concanavalin A-like lectins/glucanases"/>
    <property type="match status" value="1"/>
</dbReference>
<dbReference type="EMBL" id="MT141256">
    <property type="protein sequence ID" value="QJA57142.1"/>
    <property type="molecule type" value="Genomic_DNA"/>
</dbReference>
<dbReference type="Gene3D" id="2.60.120.200">
    <property type="match status" value="1"/>
</dbReference>
<dbReference type="Pfam" id="PF13385">
    <property type="entry name" value="Laminin_G_3"/>
    <property type="match status" value="1"/>
</dbReference>
<keyword evidence="1" id="KW-0430">Lectin</keyword>
<sequence length="250" mass="27152">MLQTLVSKNMWRSKGRLNFPVDGLVFYAPLWHPELNVSPFNAWNLVTPGVHACTVTGATWGNTGRVFDGTDDKITTGDATTFKWMHGALDTTAFQFTIIEWIKPDLSQNGTMLGTCPASSANVGVYNYISTAGALLFGIVRGVGGEVVCAKTFNGVITTTNTWNCVAMTYNQVLANTNYVLYKNGAWENTADKTVYDPSTANSTSALIIGLDSADAIDFKGTKGDIWIYNRALSAGEISRVFQATKGRYL</sequence>
<name>A0A6M3IL80_9ZZZZ</name>
<dbReference type="InterPro" id="IPR013320">
    <property type="entry name" value="ConA-like_dom_sf"/>
</dbReference>
<protein>
    <submittedName>
        <fullName evidence="1">Putative lectin/glucanase superfamily protein</fullName>
    </submittedName>
</protein>
<dbReference type="AlphaFoldDB" id="A0A6M3IL80"/>
<evidence type="ECO:0000313" key="1">
    <source>
        <dbReference type="EMBL" id="QJA57142.1"/>
    </source>
</evidence>
<gene>
    <name evidence="1" type="ORF">MM415B01704_0010</name>
</gene>
<proteinExistence type="predicted"/>
<dbReference type="GO" id="GO:0030246">
    <property type="term" value="F:carbohydrate binding"/>
    <property type="evidence" value="ECO:0007669"/>
    <property type="project" value="UniProtKB-KW"/>
</dbReference>
<reference evidence="1" key="1">
    <citation type="submission" date="2020-03" db="EMBL/GenBank/DDBJ databases">
        <title>The deep terrestrial virosphere.</title>
        <authorList>
            <person name="Holmfeldt K."/>
            <person name="Nilsson E."/>
            <person name="Simone D."/>
            <person name="Lopez-Fernandez M."/>
            <person name="Wu X."/>
            <person name="de Brujin I."/>
            <person name="Lundin D."/>
            <person name="Andersson A."/>
            <person name="Bertilsson S."/>
            <person name="Dopson M."/>
        </authorList>
    </citation>
    <scope>NUCLEOTIDE SEQUENCE</scope>
    <source>
        <strain evidence="1">MM415B01704</strain>
    </source>
</reference>
<accession>A0A6M3IL80</accession>
<organism evidence="1">
    <name type="scientific">viral metagenome</name>
    <dbReference type="NCBI Taxonomy" id="1070528"/>
    <lineage>
        <taxon>unclassified sequences</taxon>
        <taxon>metagenomes</taxon>
        <taxon>organismal metagenomes</taxon>
    </lineage>
</organism>